<reference evidence="2" key="1">
    <citation type="submission" date="2019-09" db="EMBL/GenBank/DDBJ databases">
        <authorList>
            <person name="Zhang L."/>
        </authorList>
    </citation>
    <scope>NUCLEOTIDE SEQUENCE</scope>
</reference>
<feature type="compositionally biased region" description="Low complexity" evidence="1">
    <location>
        <begin position="14"/>
        <end position="26"/>
    </location>
</feature>
<dbReference type="AlphaFoldDB" id="A0A5K1FI76"/>
<dbReference type="EMBL" id="LR721786">
    <property type="protein sequence ID" value="VVW63802.1"/>
    <property type="molecule type" value="Genomic_DNA"/>
</dbReference>
<proteinExistence type="predicted"/>
<protein>
    <submittedName>
        <fullName evidence="2">Uncharacterized protein</fullName>
    </submittedName>
</protein>
<organism evidence="2">
    <name type="scientific">Nymphaea colorata</name>
    <name type="common">pocket water lily</name>
    <dbReference type="NCBI Taxonomy" id="210225"/>
    <lineage>
        <taxon>Eukaryota</taxon>
        <taxon>Viridiplantae</taxon>
        <taxon>Streptophyta</taxon>
        <taxon>Embryophyta</taxon>
        <taxon>Tracheophyta</taxon>
        <taxon>Spermatophyta</taxon>
        <taxon>Magnoliopsida</taxon>
        <taxon>Nymphaeales</taxon>
        <taxon>Nymphaeaceae</taxon>
        <taxon>Nymphaea</taxon>
    </lineage>
</organism>
<evidence type="ECO:0000313" key="2">
    <source>
        <dbReference type="EMBL" id="VVW63802.1"/>
    </source>
</evidence>
<name>A0A5K1FI76_9MAGN</name>
<feature type="region of interest" description="Disordered" evidence="1">
    <location>
        <begin position="1"/>
        <end position="26"/>
    </location>
</feature>
<dbReference type="Gramene" id="NC8G0099210.1">
    <property type="protein sequence ID" value="NC8G0099210.1:cds"/>
    <property type="gene ID" value="NC8G0099210"/>
</dbReference>
<gene>
    <name evidence="2" type="ORF">NYM_LOCUS24658</name>
</gene>
<sequence length="26" mass="2618">MNLPYGHHQPPAAPATSATIAARGTS</sequence>
<accession>A0A5K1FI76</accession>
<evidence type="ECO:0000256" key="1">
    <source>
        <dbReference type="SAM" id="MobiDB-lite"/>
    </source>
</evidence>